<protein>
    <submittedName>
        <fullName evidence="6">LysR family transcriptional regulator</fullName>
    </submittedName>
</protein>
<dbReference type="OrthoDB" id="646694at2"/>
<dbReference type="Proteomes" id="UP000234190">
    <property type="component" value="Unassembled WGS sequence"/>
</dbReference>
<dbReference type="AlphaFoldDB" id="A0A2N4U0Q0"/>
<dbReference type="GO" id="GO:0032993">
    <property type="term" value="C:protein-DNA complex"/>
    <property type="evidence" value="ECO:0007669"/>
    <property type="project" value="TreeGrafter"/>
</dbReference>
<evidence type="ECO:0000313" key="6">
    <source>
        <dbReference type="EMBL" id="PLC48594.1"/>
    </source>
</evidence>
<evidence type="ECO:0000256" key="4">
    <source>
        <dbReference type="ARBA" id="ARBA00023163"/>
    </source>
</evidence>
<dbReference type="InterPro" id="IPR036388">
    <property type="entry name" value="WH-like_DNA-bd_sf"/>
</dbReference>
<evidence type="ECO:0000259" key="5">
    <source>
        <dbReference type="PROSITE" id="PS50931"/>
    </source>
</evidence>
<feature type="domain" description="HTH lysR-type" evidence="5">
    <location>
        <begin position="1"/>
        <end position="58"/>
    </location>
</feature>
<dbReference type="CDD" id="cd08414">
    <property type="entry name" value="PBP2_LTTR_aromatics_like"/>
    <property type="match status" value="1"/>
</dbReference>
<dbReference type="PANTHER" id="PTHR30346">
    <property type="entry name" value="TRANSCRIPTIONAL DUAL REGULATOR HCAR-RELATED"/>
    <property type="match status" value="1"/>
</dbReference>
<dbReference type="Pfam" id="PF00126">
    <property type="entry name" value="HTH_1"/>
    <property type="match status" value="1"/>
</dbReference>
<dbReference type="Pfam" id="PF03466">
    <property type="entry name" value="LysR_substrate"/>
    <property type="match status" value="1"/>
</dbReference>
<name>A0A2N4U0Q0_9BURK</name>
<keyword evidence="4" id="KW-0804">Transcription</keyword>
<keyword evidence="3" id="KW-0238">DNA-binding</keyword>
<evidence type="ECO:0000313" key="7">
    <source>
        <dbReference type="Proteomes" id="UP000234190"/>
    </source>
</evidence>
<comment type="similarity">
    <text evidence="1">Belongs to the LysR transcriptional regulatory family.</text>
</comment>
<dbReference type="RefSeq" id="WP_102075229.1">
    <property type="nucleotide sequence ID" value="NZ_PDNW01000018.1"/>
</dbReference>
<dbReference type="GO" id="GO:0003677">
    <property type="term" value="F:DNA binding"/>
    <property type="evidence" value="ECO:0007669"/>
    <property type="project" value="UniProtKB-KW"/>
</dbReference>
<dbReference type="PANTHER" id="PTHR30346:SF0">
    <property type="entry name" value="HCA OPERON TRANSCRIPTIONAL ACTIVATOR HCAR"/>
    <property type="match status" value="1"/>
</dbReference>
<dbReference type="PROSITE" id="PS50931">
    <property type="entry name" value="HTH_LYSR"/>
    <property type="match status" value="1"/>
</dbReference>
<gene>
    <name evidence="6" type="ORF">CR159_17370</name>
</gene>
<dbReference type="EMBL" id="PDNW01000018">
    <property type="protein sequence ID" value="PLC48594.1"/>
    <property type="molecule type" value="Genomic_DNA"/>
</dbReference>
<dbReference type="SUPFAM" id="SSF46785">
    <property type="entry name" value="Winged helix' DNA-binding domain"/>
    <property type="match status" value="1"/>
</dbReference>
<dbReference type="InterPro" id="IPR036390">
    <property type="entry name" value="WH_DNA-bd_sf"/>
</dbReference>
<keyword evidence="7" id="KW-1185">Reference proteome</keyword>
<reference evidence="6 7" key="1">
    <citation type="submission" date="2017-10" db="EMBL/GenBank/DDBJ databases">
        <title>Two draft genome sequences of Pusillimonas sp. strains isolated from a nitrate- and radionuclide-contaminated groundwater in Russia.</title>
        <authorList>
            <person name="Grouzdev D.S."/>
            <person name="Tourova T.P."/>
            <person name="Goeva M.A."/>
            <person name="Babich T.L."/>
            <person name="Sokolova D.S."/>
            <person name="Abdullin R."/>
            <person name="Poltaraus A.B."/>
            <person name="Toshchakov S.V."/>
            <person name="Nazina T.N."/>
        </authorList>
    </citation>
    <scope>NUCLEOTIDE SEQUENCE [LARGE SCALE GENOMIC DNA]</scope>
    <source>
        <strain evidence="6 7">JR1/69-3-13</strain>
    </source>
</reference>
<dbReference type="InterPro" id="IPR005119">
    <property type="entry name" value="LysR_subst-bd"/>
</dbReference>
<evidence type="ECO:0000256" key="1">
    <source>
        <dbReference type="ARBA" id="ARBA00009437"/>
    </source>
</evidence>
<dbReference type="FunFam" id="1.10.10.10:FF:000001">
    <property type="entry name" value="LysR family transcriptional regulator"/>
    <property type="match status" value="1"/>
</dbReference>
<organism evidence="6 7">
    <name type="scientific">Pollutimonas subterranea</name>
    <dbReference type="NCBI Taxonomy" id="2045210"/>
    <lineage>
        <taxon>Bacteria</taxon>
        <taxon>Pseudomonadati</taxon>
        <taxon>Pseudomonadota</taxon>
        <taxon>Betaproteobacteria</taxon>
        <taxon>Burkholderiales</taxon>
        <taxon>Alcaligenaceae</taxon>
        <taxon>Pollutimonas</taxon>
    </lineage>
</organism>
<accession>A0A2N4U0Q0</accession>
<dbReference type="Gene3D" id="3.40.190.10">
    <property type="entry name" value="Periplasmic binding protein-like II"/>
    <property type="match status" value="2"/>
</dbReference>
<dbReference type="GO" id="GO:0003700">
    <property type="term" value="F:DNA-binding transcription factor activity"/>
    <property type="evidence" value="ECO:0007669"/>
    <property type="project" value="InterPro"/>
</dbReference>
<keyword evidence="2" id="KW-0805">Transcription regulation</keyword>
<dbReference type="InterPro" id="IPR000847">
    <property type="entry name" value="LysR_HTH_N"/>
</dbReference>
<evidence type="ECO:0000256" key="3">
    <source>
        <dbReference type="ARBA" id="ARBA00023125"/>
    </source>
</evidence>
<sequence length="302" mass="33476">MELRHLRCFIVLAEELHFTRAAERLHIEQSPLSRTIKDMEDELGVVLFKRNRRGTHLTPAGEVFLQDVRRVFTSLDQATASAKAAASGYRGTLRIAVSDGAAEPRLAALLARCREEDPEVEIRLFDVPLAEQLRGLRKGAFDAGFARSSEAGNDIVARAVWSDPLVVAMAARHPLLVHAQIPLEELLRYPLVMCHPHECEGYLQQIAKLLRAVNVEPVVSGHASSLSIALTLVAAGYGLCFVTATEIGMYRHPDVAARALQGLQDEAKLMTYLLYPQTEISEPLSRFIERIQPRDVDGMPLP</sequence>
<dbReference type="PRINTS" id="PR00039">
    <property type="entry name" value="HTHLYSR"/>
</dbReference>
<evidence type="ECO:0000256" key="2">
    <source>
        <dbReference type="ARBA" id="ARBA00023015"/>
    </source>
</evidence>
<comment type="caution">
    <text evidence="6">The sequence shown here is derived from an EMBL/GenBank/DDBJ whole genome shotgun (WGS) entry which is preliminary data.</text>
</comment>
<dbReference type="SUPFAM" id="SSF53850">
    <property type="entry name" value="Periplasmic binding protein-like II"/>
    <property type="match status" value="1"/>
</dbReference>
<dbReference type="Gene3D" id="1.10.10.10">
    <property type="entry name" value="Winged helix-like DNA-binding domain superfamily/Winged helix DNA-binding domain"/>
    <property type="match status" value="1"/>
</dbReference>
<proteinExistence type="inferred from homology"/>